<reference evidence="3 4" key="1">
    <citation type="submission" date="2024-05" db="EMBL/GenBank/DDBJ databases">
        <authorList>
            <person name="Wallberg A."/>
        </authorList>
    </citation>
    <scope>NUCLEOTIDE SEQUENCE [LARGE SCALE GENOMIC DNA]</scope>
</reference>
<dbReference type="Proteomes" id="UP001497623">
    <property type="component" value="Unassembled WGS sequence"/>
</dbReference>
<keyword evidence="1" id="KW-0732">Signal</keyword>
<dbReference type="SUPFAM" id="SSF56436">
    <property type="entry name" value="C-type lectin-like"/>
    <property type="match status" value="1"/>
</dbReference>
<proteinExistence type="predicted"/>
<name>A0AAV2PPR1_MEGNR</name>
<evidence type="ECO:0000313" key="3">
    <source>
        <dbReference type="EMBL" id="CAL4061442.1"/>
    </source>
</evidence>
<accession>A0AAV2PPR1</accession>
<sequence length="181" mass="19710">HSSVTMGITANFCAAILFTAVLAATSVHGTCPGEFVQIGAAGCCYYFSSDHHNVPTLTKAASQQFCQHISTTNSMNIDLYELSIGSPCGNYQELTAALYTRGRHTWLGANYNATGESWVWQNSGKKLAPTSILWKSGFPKDGTGEDCLATDGGIPRRPYVYNLVCMYQLNFVCQIFNILSK</sequence>
<protein>
    <recommendedName>
        <fullName evidence="2">C-type lectin domain-containing protein</fullName>
    </recommendedName>
</protein>
<dbReference type="InterPro" id="IPR001304">
    <property type="entry name" value="C-type_lectin-like"/>
</dbReference>
<comment type="caution">
    <text evidence="3">The sequence shown here is derived from an EMBL/GenBank/DDBJ whole genome shotgun (WGS) entry which is preliminary data.</text>
</comment>
<dbReference type="SMART" id="SM00034">
    <property type="entry name" value="CLECT"/>
    <property type="match status" value="1"/>
</dbReference>
<feature type="chain" id="PRO_5043898309" description="C-type lectin domain-containing protein" evidence="1">
    <location>
        <begin position="30"/>
        <end position="181"/>
    </location>
</feature>
<dbReference type="InterPro" id="IPR016187">
    <property type="entry name" value="CTDL_fold"/>
</dbReference>
<keyword evidence="4" id="KW-1185">Reference proteome</keyword>
<evidence type="ECO:0000313" key="4">
    <source>
        <dbReference type="Proteomes" id="UP001497623"/>
    </source>
</evidence>
<feature type="domain" description="C-type lectin" evidence="2">
    <location>
        <begin position="40"/>
        <end position="174"/>
    </location>
</feature>
<dbReference type="Gene3D" id="3.10.100.10">
    <property type="entry name" value="Mannose-Binding Protein A, subunit A"/>
    <property type="match status" value="1"/>
</dbReference>
<dbReference type="CDD" id="cd00037">
    <property type="entry name" value="CLECT"/>
    <property type="match status" value="1"/>
</dbReference>
<dbReference type="PROSITE" id="PS50041">
    <property type="entry name" value="C_TYPE_LECTIN_2"/>
    <property type="match status" value="1"/>
</dbReference>
<organism evidence="3 4">
    <name type="scientific">Meganyctiphanes norvegica</name>
    <name type="common">Northern krill</name>
    <name type="synonym">Thysanopoda norvegica</name>
    <dbReference type="NCBI Taxonomy" id="48144"/>
    <lineage>
        <taxon>Eukaryota</taxon>
        <taxon>Metazoa</taxon>
        <taxon>Ecdysozoa</taxon>
        <taxon>Arthropoda</taxon>
        <taxon>Crustacea</taxon>
        <taxon>Multicrustacea</taxon>
        <taxon>Malacostraca</taxon>
        <taxon>Eumalacostraca</taxon>
        <taxon>Eucarida</taxon>
        <taxon>Euphausiacea</taxon>
        <taxon>Euphausiidae</taxon>
        <taxon>Meganyctiphanes</taxon>
    </lineage>
</organism>
<dbReference type="EMBL" id="CAXKWB010000630">
    <property type="protein sequence ID" value="CAL4061442.1"/>
    <property type="molecule type" value="Genomic_DNA"/>
</dbReference>
<evidence type="ECO:0000259" key="2">
    <source>
        <dbReference type="PROSITE" id="PS50041"/>
    </source>
</evidence>
<dbReference type="AlphaFoldDB" id="A0AAV2PPR1"/>
<dbReference type="InterPro" id="IPR016186">
    <property type="entry name" value="C-type_lectin-like/link_sf"/>
</dbReference>
<feature type="non-terminal residue" evidence="3">
    <location>
        <position position="1"/>
    </location>
</feature>
<evidence type="ECO:0000256" key="1">
    <source>
        <dbReference type="SAM" id="SignalP"/>
    </source>
</evidence>
<gene>
    <name evidence="3" type="ORF">MNOR_LOCUS2156</name>
</gene>
<feature type="signal peptide" evidence="1">
    <location>
        <begin position="1"/>
        <end position="29"/>
    </location>
</feature>